<evidence type="ECO:0000313" key="4">
    <source>
        <dbReference type="Proteomes" id="UP001205609"/>
    </source>
</evidence>
<dbReference type="PANTHER" id="PTHR44196">
    <property type="entry name" value="DEHYDROGENASE/REDUCTASE SDR FAMILY MEMBER 7B"/>
    <property type="match status" value="1"/>
</dbReference>
<evidence type="ECO:0000313" key="3">
    <source>
        <dbReference type="EMBL" id="MCS4485485.1"/>
    </source>
</evidence>
<comment type="similarity">
    <text evidence="1">Belongs to the short-chain dehydrogenases/reductases (SDR) family.</text>
</comment>
<dbReference type="CDD" id="cd05233">
    <property type="entry name" value="SDR_c"/>
    <property type="match status" value="1"/>
</dbReference>
<keyword evidence="4" id="KW-1185">Reference proteome</keyword>
<proteinExistence type="inferred from homology"/>
<protein>
    <submittedName>
        <fullName evidence="3">SDR family NAD(P)-dependent oxidoreductase</fullName>
    </submittedName>
</protein>
<dbReference type="Pfam" id="PF00106">
    <property type="entry name" value="adh_short"/>
    <property type="match status" value="1"/>
</dbReference>
<accession>A0ABT2EZ29</accession>
<dbReference type="InterPro" id="IPR002347">
    <property type="entry name" value="SDR_fam"/>
</dbReference>
<dbReference type="SUPFAM" id="SSF51735">
    <property type="entry name" value="NAD(P)-binding Rossmann-fold domains"/>
    <property type="match status" value="1"/>
</dbReference>
<dbReference type="Proteomes" id="UP001205609">
    <property type="component" value="Unassembled WGS sequence"/>
</dbReference>
<evidence type="ECO:0000256" key="2">
    <source>
        <dbReference type="ARBA" id="ARBA00023002"/>
    </source>
</evidence>
<dbReference type="Gene3D" id="3.40.50.720">
    <property type="entry name" value="NAD(P)-binding Rossmann-like Domain"/>
    <property type="match status" value="1"/>
</dbReference>
<sequence length="255" mass="29051">MSTQHYIITGATSGLGYEITKQLYQHNIYLTLIVRDVEKAERLFPKLDYPNITWIACDMTSADDIIALSDQFSMQGKRYHGLIHSAGLGYFKSITNHTHTEMIQTYQVNTLHFVLLLKQLKPYLTHDATIVGISSQAAMATQPHGAHYAASKAAFNHILNALRFEEPSYHILNVMTGPIATPFHIHADPTGQYQQKMSRIMLQPQPLAAKIIQAMYQKKQEFYAPKWMAGALRIYQLAPRLFEKLGKTFFMSKMQ</sequence>
<comment type="caution">
    <text evidence="3">The sequence shown here is derived from an EMBL/GenBank/DDBJ whole genome shotgun (WGS) entry which is preliminary data.</text>
</comment>
<dbReference type="RefSeq" id="WP_259197918.1">
    <property type="nucleotide sequence ID" value="NZ_JANUXY010000001.1"/>
</dbReference>
<dbReference type="InterPro" id="IPR036291">
    <property type="entry name" value="NAD(P)-bd_dom_sf"/>
</dbReference>
<dbReference type="EMBL" id="JANUXY010000001">
    <property type="protein sequence ID" value="MCS4485485.1"/>
    <property type="molecule type" value="Genomic_DNA"/>
</dbReference>
<dbReference type="PANTHER" id="PTHR44196:SF1">
    <property type="entry name" value="DEHYDROGENASE_REDUCTASE SDR FAMILY MEMBER 7B"/>
    <property type="match status" value="1"/>
</dbReference>
<keyword evidence="2" id="KW-0560">Oxidoreductase</keyword>
<gene>
    <name evidence="3" type="ORF">NXS11_01105</name>
</gene>
<organism evidence="3 4">
    <name type="scientific">Staphylococcus americanisciuri</name>
    <dbReference type="NCBI Taxonomy" id="2973940"/>
    <lineage>
        <taxon>Bacteria</taxon>
        <taxon>Bacillati</taxon>
        <taxon>Bacillota</taxon>
        <taxon>Bacilli</taxon>
        <taxon>Bacillales</taxon>
        <taxon>Staphylococcaceae</taxon>
        <taxon>Staphylococcus</taxon>
    </lineage>
</organism>
<evidence type="ECO:0000256" key="1">
    <source>
        <dbReference type="ARBA" id="ARBA00006484"/>
    </source>
</evidence>
<name>A0ABT2EZ29_9STAP</name>
<reference evidence="3 4" key="1">
    <citation type="journal article" date="2023" name="Int. J. Syst. Evol. Microbiol.">
        <title>Streptococcus sciuri sp. nov., Staphylococcus marylandisciuri sp. nov. and Staphylococcus americanisciuri sp. nov., isolated from faeces of eastern grey squirrel (Sciurus carolinensis).</title>
        <authorList>
            <person name="Volokhov D.V."/>
            <person name="Zagorodnyaya T.A."/>
            <person name="Furtak V.A."/>
            <person name="Nattanmai G."/>
            <person name="Randall L."/>
            <person name="Jose S."/>
            <person name="Gao Y."/>
            <person name="Eisenberg T."/>
            <person name="Delmonte P."/>
            <person name="Blom J."/>
            <person name="Mitchell K.K."/>
        </authorList>
    </citation>
    <scope>NUCLEOTIDE SEQUENCE [LARGE SCALE GENOMIC DNA]</scope>
    <source>
        <strain evidence="3 4">GRT3</strain>
    </source>
</reference>